<geneLocation type="plasmid" evidence="3 4">
    <name>Cy782201</name>
</geneLocation>
<feature type="region of interest" description="Disordered" evidence="1">
    <location>
        <begin position="33"/>
        <end position="59"/>
    </location>
</feature>
<evidence type="ECO:0000313" key="4">
    <source>
        <dbReference type="Proteomes" id="UP000008206"/>
    </source>
</evidence>
<proteinExistence type="predicted"/>
<keyword evidence="4" id="KW-1185">Reference proteome</keyword>
<dbReference type="AlphaFoldDB" id="E0ULX9"/>
<keyword evidence="3" id="KW-0255">Endonuclease</keyword>
<dbReference type="InterPro" id="IPR002711">
    <property type="entry name" value="HNH"/>
</dbReference>
<dbReference type="SMART" id="SM00507">
    <property type="entry name" value="HNHc"/>
    <property type="match status" value="1"/>
</dbReference>
<sequence>MLEDSEIKEIQEISQKAHDFNIKLAGFLKKNEKRRQELEEKNDPRHLFNKWKGSKDGQDWKQKQYAIQQGLCAMCKKSMPLIGSHIDHIKPISTHPQLALDVSNLRLLCPACNTSKGNK</sequence>
<accession>E0ULX9</accession>
<dbReference type="GO" id="GO:0008270">
    <property type="term" value="F:zinc ion binding"/>
    <property type="evidence" value="ECO:0007669"/>
    <property type="project" value="InterPro"/>
</dbReference>
<feature type="domain" description="HNH nuclease" evidence="2">
    <location>
        <begin position="61"/>
        <end position="114"/>
    </location>
</feature>
<dbReference type="Gene3D" id="1.10.30.50">
    <property type="match status" value="1"/>
</dbReference>
<dbReference type="OrthoDB" id="574620at2"/>
<evidence type="ECO:0000259" key="2">
    <source>
        <dbReference type="SMART" id="SM00507"/>
    </source>
</evidence>
<feature type="compositionally biased region" description="Basic and acidic residues" evidence="1">
    <location>
        <begin position="34"/>
        <end position="46"/>
    </location>
</feature>
<keyword evidence="3" id="KW-0378">Hydrolase</keyword>
<dbReference type="GO" id="GO:0003676">
    <property type="term" value="F:nucleic acid binding"/>
    <property type="evidence" value="ECO:0007669"/>
    <property type="project" value="InterPro"/>
</dbReference>
<dbReference type="GO" id="GO:0004519">
    <property type="term" value="F:endonuclease activity"/>
    <property type="evidence" value="ECO:0007669"/>
    <property type="project" value="UniProtKB-KW"/>
</dbReference>
<dbReference type="Pfam" id="PF01844">
    <property type="entry name" value="HNH"/>
    <property type="match status" value="1"/>
</dbReference>
<dbReference type="InterPro" id="IPR003615">
    <property type="entry name" value="HNH_nuc"/>
</dbReference>
<protein>
    <submittedName>
        <fullName evidence="3">HNH endonuclease</fullName>
    </submittedName>
</protein>
<name>E0ULX9_GLOV7</name>
<keyword evidence="3" id="KW-0614">Plasmid</keyword>
<reference evidence="4" key="1">
    <citation type="journal article" date="2011" name="MBio">
        <title>Novel metabolic attributes of the genus Cyanothece, comprising a group of unicellular nitrogen-fixing Cyanobacteria.</title>
        <authorList>
            <person name="Bandyopadhyay A."/>
            <person name="Elvitigala T."/>
            <person name="Welsh E."/>
            <person name="Stockel J."/>
            <person name="Liberton M."/>
            <person name="Min H."/>
            <person name="Sherman L.A."/>
            <person name="Pakrasi H.B."/>
        </authorList>
    </citation>
    <scope>NUCLEOTIDE SEQUENCE [LARGE SCALE GENOMIC DNA]</scope>
    <source>
        <strain evidence="4">PCC 7822</strain>
        <plasmid evidence="4">Cy782201</plasmid>
    </source>
</reference>
<dbReference type="EMBL" id="CP002199">
    <property type="protein sequence ID" value="ADN17959.1"/>
    <property type="molecule type" value="Genomic_DNA"/>
</dbReference>
<dbReference type="KEGG" id="cyj:Cyan7822_6125"/>
<evidence type="ECO:0000256" key="1">
    <source>
        <dbReference type="SAM" id="MobiDB-lite"/>
    </source>
</evidence>
<dbReference type="RefSeq" id="WP_013334709.1">
    <property type="nucleotide sequence ID" value="NC_014533.1"/>
</dbReference>
<gene>
    <name evidence="3" type="ordered locus">Cyan7822_6125</name>
</gene>
<dbReference type="CDD" id="cd00085">
    <property type="entry name" value="HNHc"/>
    <property type="match status" value="1"/>
</dbReference>
<dbReference type="Proteomes" id="UP000008206">
    <property type="component" value="Plasmid Cy782201"/>
</dbReference>
<evidence type="ECO:0000313" key="3">
    <source>
        <dbReference type="EMBL" id="ADN17959.1"/>
    </source>
</evidence>
<dbReference type="HOGENOM" id="CLU_166670_0_0_3"/>
<keyword evidence="3" id="KW-0540">Nuclease</keyword>
<organism evidence="3 4">
    <name type="scientific">Gloeothece verrucosa (strain PCC 7822)</name>
    <name type="common">Cyanothece sp. (strain PCC 7822)</name>
    <dbReference type="NCBI Taxonomy" id="497965"/>
    <lineage>
        <taxon>Bacteria</taxon>
        <taxon>Bacillati</taxon>
        <taxon>Cyanobacteriota</taxon>
        <taxon>Cyanophyceae</taxon>
        <taxon>Oscillatoriophycideae</taxon>
        <taxon>Chroococcales</taxon>
        <taxon>Aphanothecaceae</taxon>
        <taxon>Gloeothece</taxon>
        <taxon>Gloeothece verrucosa</taxon>
    </lineage>
</organism>